<evidence type="ECO:0000313" key="2">
    <source>
        <dbReference type="Proteomes" id="UP001500866"/>
    </source>
</evidence>
<keyword evidence="2" id="KW-1185">Reference proteome</keyword>
<protein>
    <submittedName>
        <fullName evidence="1">Spore coat-associated protein CotNH</fullName>
    </submittedName>
</protein>
<dbReference type="InterPro" id="IPR047175">
    <property type="entry name" value="CotS-like"/>
</dbReference>
<dbReference type="RefSeq" id="WP_343809191.1">
    <property type="nucleotide sequence ID" value="NZ_BAAADS010000001.1"/>
</dbReference>
<sequence length="325" mass="38039">MKELLADYYNIQAQENIFMNGREGFKQDNFLYFTISADFKEIIHMEQASAAYFLVENNYTQVAYPIQNLNGDWFTRYYGKHYLVLKAAFAASGHGKSEGKALANLHQAGVEYPFEPREISSYGQWKQLWIDKLTAFENKIKLDAEEVPGEWSQLLADVLPYIIGISENAIQYMQESEGEKRFSEVDQGTIGLRRYSGKIMDGFVWTHELVYDHAARDLAEFIRYSLLQVNDPMKKIRDFLNEYQEERQLSVFSWRLIYARLIFPIHLFDAIEQGYINSGSSASERVREMQDLMERQGDYERRLGKFFDEAGVDCERLQIPVLHWL</sequence>
<dbReference type="Gene3D" id="3.90.1200.10">
    <property type="match status" value="1"/>
</dbReference>
<name>A0ABN1FDP0_9BACI</name>
<organism evidence="1 2">
    <name type="scientific">Virgibacillus siamensis</name>
    <dbReference type="NCBI Taxonomy" id="480071"/>
    <lineage>
        <taxon>Bacteria</taxon>
        <taxon>Bacillati</taxon>
        <taxon>Bacillota</taxon>
        <taxon>Bacilli</taxon>
        <taxon>Bacillales</taxon>
        <taxon>Bacillaceae</taxon>
        <taxon>Virgibacillus</taxon>
    </lineage>
</organism>
<reference evidence="1 2" key="1">
    <citation type="journal article" date="2019" name="Int. J. Syst. Evol. Microbiol.">
        <title>The Global Catalogue of Microorganisms (GCM) 10K type strain sequencing project: providing services to taxonomists for standard genome sequencing and annotation.</title>
        <authorList>
            <consortium name="The Broad Institute Genomics Platform"/>
            <consortium name="The Broad Institute Genome Sequencing Center for Infectious Disease"/>
            <person name="Wu L."/>
            <person name="Ma J."/>
        </authorList>
    </citation>
    <scope>NUCLEOTIDE SEQUENCE [LARGE SCALE GENOMIC DNA]</scope>
    <source>
        <strain evidence="1 2">JCM 15395</strain>
    </source>
</reference>
<proteinExistence type="predicted"/>
<comment type="caution">
    <text evidence="1">The sequence shown here is derived from an EMBL/GenBank/DDBJ whole genome shotgun (WGS) entry which is preliminary data.</text>
</comment>
<evidence type="ECO:0000313" key="1">
    <source>
        <dbReference type="EMBL" id="GAA0588534.1"/>
    </source>
</evidence>
<dbReference type="SUPFAM" id="SSF56112">
    <property type="entry name" value="Protein kinase-like (PK-like)"/>
    <property type="match status" value="2"/>
</dbReference>
<gene>
    <name evidence="1" type="primary">cotNH</name>
    <name evidence="1" type="ORF">GCM10009001_00500</name>
</gene>
<dbReference type="EMBL" id="BAAADS010000001">
    <property type="protein sequence ID" value="GAA0588534.1"/>
    <property type="molecule type" value="Genomic_DNA"/>
</dbReference>
<dbReference type="InterPro" id="IPR011009">
    <property type="entry name" value="Kinase-like_dom_sf"/>
</dbReference>
<dbReference type="PANTHER" id="PTHR39179:SF2">
    <property type="entry name" value="ENDOSPORE COAT-ASSOCIATED PROTEIN YUTH"/>
    <property type="match status" value="1"/>
</dbReference>
<dbReference type="Proteomes" id="UP001500866">
    <property type="component" value="Unassembled WGS sequence"/>
</dbReference>
<accession>A0ABN1FDP0</accession>
<dbReference type="PANTHER" id="PTHR39179">
    <property type="entry name" value="SPORE COAT PROTEIN I"/>
    <property type="match status" value="1"/>
</dbReference>